<dbReference type="PANTHER" id="PTHR31096:SF7">
    <property type="entry name" value="ACT DOMAIN-CONTAINING PROTEIN ACR1"/>
    <property type="match status" value="1"/>
</dbReference>
<comment type="function">
    <text evidence="2">Binds amino acids.</text>
</comment>
<dbReference type="GO" id="GO:0016597">
    <property type="term" value="F:amino acid binding"/>
    <property type="evidence" value="ECO:0007669"/>
    <property type="project" value="UniProtKB-UniRule"/>
</dbReference>
<dbReference type="InterPro" id="IPR045865">
    <property type="entry name" value="ACT-like_dom_sf"/>
</dbReference>
<dbReference type="EMBL" id="JAAIUW010000011">
    <property type="protein sequence ID" value="KAF7809947.1"/>
    <property type="molecule type" value="Genomic_DNA"/>
</dbReference>
<dbReference type="InterPro" id="IPR002912">
    <property type="entry name" value="ACT_dom"/>
</dbReference>
<evidence type="ECO:0000313" key="4">
    <source>
        <dbReference type="EMBL" id="KAF7809947.1"/>
    </source>
</evidence>
<comment type="caution">
    <text evidence="4">The sequence shown here is derived from an EMBL/GenBank/DDBJ whole genome shotgun (WGS) entry which is preliminary data.</text>
</comment>
<evidence type="ECO:0000256" key="1">
    <source>
        <dbReference type="ARBA" id="ARBA00022737"/>
    </source>
</evidence>
<feature type="domain" description="ACT" evidence="3">
    <location>
        <begin position="327"/>
        <end position="407"/>
    </location>
</feature>
<evidence type="ECO:0000259" key="3">
    <source>
        <dbReference type="PROSITE" id="PS51671"/>
    </source>
</evidence>
<dbReference type="InterPro" id="IPR040217">
    <property type="entry name" value="ACR1-12"/>
</dbReference>
<dbReference type="SUPFAM" id="SSF55021">
    <property type="entry name" value="ACT-like"/>
    <property type="match status" value="2"/>
</dbReference>
<dbReference type="Gene3D" id="3.30.70.260">
    <property type="match status" value="1"/>
</dbReference>
<name>A0A834W5C4_9FABA</name>
<accession>A0A834W5C4</accession>
<dbReference type="Pfam" id="PF01842">
    <property type="entry name" value="ACT"/>
    <property type="match status" value="2"/>
</dbReference>
<dbReference type="PROSITE" id="PS51671">
    <property type="entry name" value="ACT"/>
    <property type="match status" value="2"/>
</dbReference>
<organism evidence="4 5">
    <name type="scientific">Senna tora</name>
    <dbReference type="NCBI Taxonomy" id="362788"/>
    <lineage>
        <taxon>Eukaryota</taxon>
        <taxon>Viridiplantae</taxon>
        <taxon>Streptophyta</taxon>
        <taxon>Embryophyta</taxon>
        <taxon>Tracheophyta</taxon>
        <taxon>Spermatophyta</taxon>
        <taxon>Magnoliopsida</taxon>
        <taxon>eudicotyledons</taxon>
        <taxon>Gunneridae</taxon>
        <taxon>Pentapetalae</taxon>
        <taxon>rosids</taxon>
        <taxon>fabids</taxon>
        <taxon>Fabales</taxon>
        <taxon>Fabaceae</taxon>
        <taxon>Caesalpinioideae</taxon>
        <taxon>Cassia clade</taxon>
        <taxon>Senna</taxon>
    </lineage>
</organism>
<evidence type="ECO:0000256" key="2">
    <source>
        <dbReference type="RuleBase" id="RU369043"/>
    </source>
</evidence>
<feature type="domain" description="ACT" evidence="3">
    <location>
        <begin position="91"/>
        <end position="175"/>
    </location>
</feature>
<dbReference type="AlphaFoldDB" id="A0A834W5C4"/>
<proteinExistence type="predicted"/>
<dbReference type="OrthoDB" id="2019938at2759"/>
<sequence length="446" mass="51029">MEMIIYQPHIDQELQSLADRIYPPRWIMRTSTEYYWRWCRCSWTLTSSSSNPTFPRMVYGSWKALFECRSRMDETSSESEKVSAQENMGMALEMTSTDRPGLLSEISAVLLDLGCNVTSVRAWTHNDRAAFIIYVEDAHSSGPIRDPKRLAQVEYQLENVVEAHHGKGGQRRSVRFTTFAASGGTHAERRLHQLMYADRDYERCRACDVESNGEHKKGCDGTHVSVGRCQDKGYWVVNVRSKDRPKLLFDTVCVLTDMQYVVFHAAIRSKGGMADQEYFVRHADNDNSNLDTESERHKLTLCLIAAIERRVSHASLITPSIKMQGLRVDLRTQNRKGLVSDVTRVFRENGLSISRAEIGTQGEKAVGWFYVRDYTGQEVNPNIVELVREETGGCIVAIHKSPHRVNQNQPQSLRNSSMDERPRRFSFGSMLWSRLSGNLRLIRYST</sequence>
<reference evidence="4" key="1">
    <citation type="submission" date="2020-09" db="EMBL/GenBank/DDBJ databases">
        <title>Genome-Enabled Discovery of Anthraquinone Biosynthesis in Senna tora.</title>
        <authorList>
            <person name="Kang S.-H."/>
            <person name="Pandey R.P."/>
            <person name="Lee C.-M."/>
            <person name="Sim J.-S."/>
            <person name="Jeong J.-T."/>
            <person name="Choi B.-S."/>
            <person name="Jung M."/>
            <person name="Ginzburg D."/>
            <person name="Zhao K."/>
            <person name="Won S.Y."/>
            <person name="Oh T.-J."/>
            <person name="Yu Y."/>
            <person name="Kim N.-H."/>
            <person name="Lee O.R."/>
            <person name="Lee T.-H."/>
            <person name="Bashyal P."/>
            <person name="Kim T.-S."/>
            <person name="Lee W.-H."/>
            <person name="Kawkins C."/>
            <person name="Kim C.-K."/>
            <person name="Kim J.S."/>
            <person name="Ahn B.O."/>
            <person name="Rhee S.Y."/>
            <person name="Sohng J.K."/>
        </authorList>
    </citation>
    <scope>NUCLEOTIDE SEQUENCE</scope>
    <source>
        <tissue evidence="4">Leaf</tissue>
    </source>
</reference>
<gene>
    <name evidence="4" type="ORF">G2W53_036690</name>
</gene>
<dbReference type="CDD" id="cd04897">
    <property type="entry name" value="ACT_ACR_3"/>
    <property type="match status" value="1"/>
</dbReference>
<evidence type="ECO:0000313" key="5">
    <source>
        <dbReference type="Proteomes" id="UP000634136"/>
    </source>
</evidence>
<keyword evidence="1 2" id="KW-0677">Repeat</keyword>
<keyword evidence="5" id="KW-1185">Reference proteome</keyword>
<dbReference type="Proteomes" id="UP000634136">
    <property type="component" value="Unassembled WGS sequence"/>
</dbReference>
<dbReference type="PANTHER" id="PTHR31096">
    <property type="entry name" value="ACT DOMAIN-CONTAINING PROTEIN ACR4-RELATED"/>
    <property type="match status" value="1"/>
</dbReference>
<protein>
    <recommendedName>
        <fullName evidence="2">ACT domain-containing protein ACR</fullName>
    </recommendedName>
    <alternativeName>
        <fullName evidence="2">Protein ACT DOMAIN REPEATS</fullName>
    </alternativeName>
</protein>